<dbReference type="Proteomes" id="UP000316560">
    <property type="component" value="Unassembled WGS sequence"/>
</dbReference>
<protein>
    <submittedName>
        <fullName evidence="2">Nuclease-like protein</fullName>
    </submittedName>
</protein>
<feature type="domain" description="NERD" evidence="1">
    <location>
        <begin position="24"/>
        <end position="127"/>
    </location>
</feature>
<evidence type="ECO:0000313" key="3">
    <source>
        <dbReference type="Proteomes" id="UP000316560"/>
    </source>
</evidence>
<comment type="caution">
    <text evidence="2">The sequence shown here is derived from an EMBL/GenBank/DDBJ whole genome shotgun (WGS) entry which is preliminary data.</text>
</comment>
<name>A0A8H2PTN4_9MICO</name>
<accession>A0A8H2PTN4</accession>
<dbReference type="RefSeq" id="WP_141989915.1">
    <property type="nucleotide sequence ID" value="NZ_VFRA01000001.1"/>
</dbReference>
<sequence length="178" mass="19858">MVTWLAEVGRDRQFDARTDVCDAAVGAWLDGLVSQSIRVMHDRRIPRSKTNIDHIVVTPGGAWVIDTKRYAGKAPEKRVEGGIIPPRVELLIYRGGDKSKLVEGVQNQVEHMRGAVGDVPVHRMLCFVDSDWGFFPDAFTVNGVHVVWPRKLAAMLEKIGEPVVDRISAARLLVWAHD</sequence>
<evidence type="ECO:0000313" key="2">
    <source>
        <dbReference type="EMBL" id="TQO19476.1"/>
    </source>
</evidence>
<gene>
    <name evidence="2" type="ORF">FB472_1031</name>
</gene>
<dbReference type="AlphaFoldDB" id="A0A8H2PTN4"/>
<evidence type="ECO:0000259" key="1">
    <source>
        <dbReference type="Pfam" id="PF08378"/>
    </source>
</evidence>
<organism evidence="2 3">
    <name type="scientific">Rhodoglobus vestalii</name>
    <dbReference type="NCBI Taxonomy" id="193384"/>
    <lineage>
        <taxon>Bacteria</taxon>
        <taxon>Bacillati</taxon>
        <taxon>Actinomycetota</taxon>
        <taxon>Actinomycetes</taxon>
        <taxon>Micrococcales</taxon>
        <taxon>Microbacteriaceae</taxon>
        <taxon>Rhodoglobus</taxon>
    </lineage>
</organism>
<dbReference type="EMBL" id="VFRA01000001">
    <property type="protein sequence ID" value="TQO19476.1"/>
    <property type="molecule type" value="Genomic_DNA"/>
</dbReference>
<reference evidence="2 3" key="1">
    <citation type="submission" date="2019-06" db="EMBL/GenBank/DDBJ databases">
        <title>Sequencing the genomes of 1000 actinobacteria strains.</title>
        <authorList>
            <person name="Klenk H.-P."/>
        </authorList>
    </citation>
    <scope>NUCLEOTIDE SEQUENCE [LARGE SCALE GENOMIC DNA]</scope>
    <source>
        <strain evidence="2 3">DSM 21947</strain>
    </source>
</reference>
<proteinExistence type="predicted"/>
<dbReference type="Pfam" id="PF08378">
    <property type="entry name" value="NERD"/>
    <property type="match status" value="1"/>
</dbReference>
<dbReference type="OrthoDB" id="4246706at2"/>
<dbReference type="InterPro" id="IPR011528">
    <property type="entry name" value="NERD"/>
</dbReference>
<keyword evidence="3" id="KW-1185">Reference proteome</keyword>